<evidence type="ECO:0000256" key="1">
    <source>
        <dbReference type="SAM" id="MobiDB-lite"/>
    </source>
</evidence>
<evidence type="ECO:0000313" key="3">
    <source>
        <dbReference type="Proteomes" id="UP001430356"/>
    </source>
</evidence>
<feature type="compositionally biased region" description="Low complexity" evidence="1">
    <location>
        <begin position="698"/>
        <end position="709"/>
    </location>
</feature>
<accession>A0AAW0EJ56</accession>
<keyword evidence="3" id="KW-1185">Reference proteome</keyword>
<feature type="compositionally biased region" description="Polar residues" evidence="1">
    <location>
        <begin position="341"/>
        <end position="350"/>
    </location>
</feature>
<evidence type="ECO:0000313" key="2">
    <source>
        <dbReference type="EMBL" id="KAK7194170.1"/>
    </source>
</evidence>
<feature type="region of interest" description="Disordered" evidence="1">
    <location>
        <begin position="233"/>
        <end position="314"/>
    </location>
</feature>
<reference evidence="2 3" key="1">
    <citation type="journal article" date="2021" name="MBio">
        <title>A New Model Trypanosomatid, Novymonas esmeraldas: Genomic Perception of Its 'Candidatus Pandoraea novymonadis' Endosymbiont.</title>
        <authorList>
            <person name="Zakharova A."/>
            <person name="Saura A."/>
            <person name="Butenko A."/>
            <person name="Podesvova L."/>
            <person name="Warmusova S."/>
            <person name="Kostygov A.Y."/>
            <person name="Nenarokova A."/>
            <person name="Lukes J."/>
            <person name="Opperdoes F.R."/>
            <person name="Yurchenko V."/>
        </authorList>
    </citation>
    <scope>NUCLEOTIDE SEQUENCE [LARGE SCALE GENOMIC DNA]</scope>
    <source>
        <strain evidence="2 3">E262AT.01</strain>
    </source>
</reference>
<feature type="region of interest" description="Disordered" evidence="1">
    <location>
        <begin position="698"/>
        <end position="731"/>
    </location>
</feature>
<comment type="caution">
    <text evidence="2">The sequence shown here is derived from an EMBL/GenBank/DDBJ whole genome shotgun (WGS) entry which is preliminary data.</text>
</comment>
<name>A0AAW0EJ56_9TRYP</name>
<feature type="compositionally biased region" description="Basic and acidic residues" evidence="1">
    <location>
        <begin position="793"/>
        <end position="803"/>
    </location>
</feature>
<feature type="compositionally biased region" description="Low complexity" evidence="1">
    <location>
        <begin position="752"/>
        <end position="767"/>
    </location>
</feature>
<gene>
    <name evidence="2" type="ORF">NESM_000330800</name>
</gene>
<dbReference type="EMBL" id="JAECZO010000032">
    <property type="protein sequence ID" value="KAK7194170.1"/>
    <property type="molecule type" value="Genomic_DNA"/>
</dbReference>
<feature type="compositionally biased region" description="Basic and acidic residues" evidence="1">
    <location>
        <begin position="716"/>
        <end position="731"/>
    </location>
</feature>
<dbReference type="Proteomes" id="UP001430356">
    <property type="component" value="Unassembled WGS sequence"/>
</dbReference>
<feature type="region of interest" description="Disordered" evidence="1">
    <location>
        <begin position="48"/>
        <end position="73"/>
    </location>
</feature>
<feature type="compositionally biased region" description="Low complexity" evidence="1">
    <location>
        <begin position="63"/>
        <end position="73"/>
    </location>
</feature>
<protein>
    <submittedName>
        <fullName evidence="2">Uncharacterized protein</fullName>
    </submittedName>
</protein>
<feature type="region of interest" description="Disordered" evidence="1">
    <location>
        <begin position="521"/>
        <end position="637"/>
    </location>
</feature>
<sequence>MLQPRALRAALLDELVSSSSAVDQDHEVAPLPVSSEAQNAVAGVRAASSPATRYASVPNTAHSNTTTTTSSSSLRGQCVVHDSVLRRGQTRAVTSSGAPSTQLVSPVAAAAPTTTAVVAESRRSILLSFMDNCISAGVPEAVIAEQVQFMVASMQESLALHAALHARQHAERIRDYELSELAAMLERQQLQQQQQQQQQQSAVSLADPACSSTAFAAAPLPEPKAVHQYVSLSQRRGSEAGRGAAATHTSPRSPTAVPVSAWRASAKDENHICDAQPRKRTGAGPARLRSRTRSPAPPPRRSAAGRSAHHRHDRHHSNHLCNVCCSSAASAAAAAPSTVEACSSTAQRSPTARWRQRYTPTQHYMRPTHASIARQGSRSPTSSPVRGTSPPVRVSGSARYGDPATTPWHSAGNSPLTSHTAEVMTGSSVEQRRSTPRRLLVRQTLSSRLRAAAAAATAASSQPETGTARSSFIALPDHDRDGEHEIEVKAGARGSALARRATPHTTTTAASAAAAAAAAAVRPRDVWSTTQAPSARHRLSIEPEPSSSATGSSGGDGGADDVARTAAAMASHQPATHESAAPATPPQPLQQQQQQQRPTQDRRPRRAPPPPAPPLAASATDHSDDDDHDNGGTDVCVTSPALQHFMERSQHQLRETARMLSHGSTPSHITAASHVVQSPSPIFLAITPTDLRALLDSTATSSHAPSSSAEVPQAPEGRHDWSHDAARARQRQRLADLHRRLSGYDTAADAATAVASAPPASSRCSSVFVPHSAPPAALEDSAFQEVSPTSSDESTHDSSDVGK</sequence>
<feature type="compositionally biased region" description="Low complexity" evidence="1">
    <location>
        <begin position="589"/>
        <end position="598"/>
    </location>
</feature>
<proteinExistence type="predicted"/>
<feature type="compositionally biased region" description="Polar residues" evidence="1">
    <location>
        <begin position="374"/>
        <end position="386"/>
    </location>
</feature>
<feature type="region of interest" description="Disordered" evidence="1">
    <location>
        <begin position="752"/>
        <end position="803"/>
    </location>
</feature>
<feature type="compositionally biased region" description="Polar residues" evidence="1">
    <location>
        <begin position="407"/>
        <end position="429"/>
    </location>
</feature>
<dbReference type="AlphaFoldDB" id="A0AAW0EJ56"/>
<organism evidence="2 3">
    <name type="scientific">Novymonas esmeraldas</name>
    <dbReference type="NCBI Taxonomy" id="1808958"/>
    <lineage>
        <taxon>Eukaryota</taxon>
        <taxon>Discoba</taxon>
        <taxon>Euglenozoa</taxon>
        <taxon>Kinetoplastea</taxon>
        <taxon>Metakinetoplastina</taxon>
        <taxon>Trypanosomatida</taxon>
        <taxon>Trypanosomatidae</taxon>
        <taxon>Novymonas</taxon>
    </lineage>
</organism>
<feature type="region of interest" description="Disordered" evidence="1">
    <location>
        <begin position="341"/>
        <end position="437"/>
    </location>
</feature>